<comment type="caution">
    <text evidence="1">The sequence shown here is derived from an EMBL/GenBank/DDBJ whole genome shotgun (WGS) entry which is preliminary data.</text>
</comment>
<proteinExistence type="predicted"/>
<gene>
    <name evidence="1" type="ORF">Aru02nite_14400</name>
</gene>
<sequence length="72" mass="7782">MSSTIHSLGPNPASRLVSDPPDAVLVSPLLWLDTAVIASSDAIAILDHPWARAAATLNTRRSRLRARLDRVQ</sequence>
<protein>
    <submittedName>
        <fullName evidence="1">Uncharacterized protein</fullName>
    </submittedName>
</protein>
<name>A0A8J3N8X1_9ACTN</name>
<dbReference type="AlphaFoldDB" id="A0A8J3N8X1"/>
<dbReference type="EMBL" id="BOMB01000008">
    <property type="protein sequence ID" value="GID10551.1"/>
    <property type="molecule type" value="Genomic_DNA"/>
</dbReference>
<keyword evidence="2" id="KW-1185">Reference proteome</keyword>
<evidence type="ECO:0000313" key="2">
    <source>
        <dbReference type="Proteomes" id="UP000612808"/>
    </source>
</evidence>
<reference evidence="1" key="1">
    <citation type="submission" date="2021-01" db="EMBL/GenBank/DDBJ databases">
        <title>Whole genome shotgun sequence of Actinocatenispora rupis NBRC 107355.</title>
        <authorList>
            <person name="Komaki H."/>
            <person name="Tamura T."/>
        </authorList>
    </citation>
    <scope>NUCLEOTIDE SEQUENCE</scope>
    <source>
        <strain evidence="1">NBRC 107355</strain>
    </source>
</reference>
<accession>A0A8J3N8X1</accession>
<evidence type="ECO:0000313" key="1">
    <source>
        <dbReference type="EMBL" id="GID10551.1"/>
    </source>
</evidence>
<organism evidence="1 2">
    <name type="scientific">Actinocatenispora rupis</name>
    <dbReference type="NCBI Taxonomy" id="519421"/>
    <lineage>
        <taxon>Bacteria</taxon>
        <taxon>Bacillati</taxon>
        <taxon>Actinomycetota</taxon>
        <taxon>Actinomycetes</taxon>
        <taxon>Micromonosporales</taxon>
        <taxon>Micromonosporaceae</taxon>
        <taxon>Actinocatenispora</taxon>
    </lineage>
</organism>
<dbReference type="Proteomes" id="UP000612808">
    <property type="component" value="Unassembled WGS sequence"/>
</dbReference>